<dbReference type="PROSITE" id="PS01096">
    <property type="entry name" value="PPIC_PPIASE_1"/>
    <property type="match status" value="1"/>
</dbReference>
<dbReference type="SUPFAM" id="SSF109998">
    <property type="entry name" value="Triger factor/SurA peptide-binding domain-like"/>
    <property type="match status" value="1"/>
</dbReference>
<dbReference type="InterPro" id="IPR046357">
    <property type="entry name" value="PPIase_dom_sf"/>
</dbReference>
<dbReference type="PANTHER" id="PTHR47245:SF2">
    <property type="entry name" value="PEPTIDYL-PROLYL CIS-TRANS ISOMERASE HP_0175-RELATED"/>
    <property type="match status" value="1"/>
</dbReference>
<dbReference type="PANTHER" id="PTHR47245">
    <property type="entry name" value="PEPTIDYLPROLYL ISOMERASE"/>
    <property type="match status" value="1"/>
</dbReference>
<feature type="domain" description="PpiC" evidence="1">
    <location>
        <begin position="136"/>
        <end position="226"/>
    </location>
</feature>
<dbReference type="Gene3D" id="1.10.8.1040">
    <property type="match status" value="1"/>
</dbReference>
<name>A0A3B1AUG8_9ZZZZ</name>
<dbReference type="InterPro" id="IPR000297">
    <property type="entry name" value="PPIase_PpiC"/>
</dbReference>
<proteinExistence type="predicted"/>
<protein>
    <submittedName>
        <fullName evidence="2">Survival protein SurA (Peptidyl-prolyl cis-trans isomerase SurA)</fullName>
        <ecNumber evidence="2">5.2.1.8</ecNumber>
    </submittedName>
</protein>
<dbReference type="InterPro" id="IPR023058">
    <property type="entry name" value="PPIase_PpiC_CS"/>
</dbReference>
<dbReference type="EMBL" id="UOFY01000041">
    <property type="protein sequence ID" value="VAX09649.1"/>
    <property type="molecule type" value="Genomic_DNA"/>
</dbReference>
<evidence type="ECO:0000259" key="1">
    <source>
        <dbReference type="PROSITE" id="PS50198"/>
    </source>
</evidence>
<dbReference type="InterPro" id="IPR050245">
    <property type="entry name" value="PrsA_foldase"/>
</dbReference>
<reference evidence="2" key="1">
    <citation type="submission" date="2018-06" db="EMBL/GenBank/DDBJ databases">
        <authorList>
            <person name="Zhirakovskaya E."/>
        </authorList>
    </citation>
    <scope>NUCLEOTIDE SEQUENCE</scope>
</reference>
<organism evidence="2">
    <name type="scientific">hydrothermal vent metagenome</name>
    <dbReference type="NCBI Taxonomy" id="652676"/>
    <lineage>
        <taxon>unclassified sequences</taxon>
        <taxon>metagenomes</taxon>
        <taxon>ecological metagenomes</taxon>
    </lineage>
</organism>
<dbReference type="Pfam" id="PF00639">
    <property type="entry name" value="Rotamase"/>
    <property type="match status" value="1"/>
</dbReference>
<dbReference type="EC" id="5.2.1.8" evidence="2"/>
<accession>A0A3B1AUG8</accession>
<evidence type="ECO:0000313" key="2">
    <source>
        <dbReference type="EMBL" id="VAX09649.1"/>
    </source>
</evidence>
<dbReference type="Gene3D" id="3.10.50.40">
    <property type="match status" value="1"/>
</dbReference>
<gene>
    <name evidence="2" type="ORF">MNBD_GAMMA25-2396</name>
</gene>
<keyword evidence="2" id="KW-0413">Isomerase</keyword>
<dbReference type="GO" id="GO:0003755">
    <property type="term" value="F:peptidyl-prolyl cis-trans isomerase activity"/>
    <property type="evidence" value="ECO:0007669"/>
    <property type="project" value="UniProtKB-EC"/>
</dbReference>
<dbReference type="InterPro" id="IPR027304">
    <property type="entry name" value="Trigger_fact/SurA_dom_sf"/>
</dbReference>
<dbReference type="AlphaFoldDB" id="A0A3B1AUG8"/>
<dbReference type="PROSITE" id="PS50198">
    <property type="entry name" value="PPIC_PPIASE_2"/>
    <property type="match status" value="1"/>
</dbReference>
<sequence>MKKAFSQFLITGLMLTAIPTWVIAGNSVATVNGKPISQKSYDYYLAQAMQRRGKNQQGQGGINREAIINELVNRELLHQAAVKEKIENNETVAFQLQQLKIDAMIQGLINKLSNDKTITEKDLKKEYDKRIADAKLSEYKARHILLKTEEEAKTVIAELDSGSKFEELAKKKSTGPSAKDGGDLGWFNPSQMVPPFSQAVAQLKKGSYTKMPVKTQFGYHVIKLEDTRKRTPPKFEEIKPQIKMMLQNQRIQKYITDLRKKAKIDIAK</sequence>
<dbReference type="SUPFAM" id="SSF54534">
    <property type="entry name" value="FKBP-like"/>
    <property type="match status" value="1"/>
</dbReference>